<accession>X1KVN1</accession>
<protein>
    <submittedName>
        <fullName evidence="1">Uncharacterized protein</fullName>
    </submittedName>
</protein>
<gene>
    <name evidence="1" type="ORF">S06H3_04458</name>
</gene>
<reference evidence="1" key="1">
    <citation type="journal article" date="2014" name="Front. Microbiol.">
        <title>High frequency of phylogenetically diverse reductive dehalogenase-homologous genes in deep subseafloor sedimentary metagenomes.</title>
        <authorList>
            <person name="Kawai M."/>
            <person name="Futagami T."/>
            <person name="Toyoda A."/>
            <person name="Takaki Y."/>
            <person name="Nishi S."/>
            <person name="Hori S."/>
            <person name="Arai W."/>
            <person name="Tsubouchi T."/>
            <person name="Morono Y."/>
            <person name="Uchiyama I."/>
            <person name="Ito T."/>
            <person name="Fujiyama A."/>
            <person name="Inagaki F."/>
            <person name="Takami H."/>
        </authorList>
    </citation>
    <scope>NUCLEOTIDE SEQUENCE</scope>
    <source>
        <strain evidence="1">Expedition CK06-06</strain>
    </source>
</reference>
<name>X1KVN1_9ZZZZ</name>
<dbReference type="AlphaFoldDB" id="X1KVN1"/>
<organism evidence="1">
    <name type="scientific">marine sediment metagenome</name>
    <dbReference type="NCBI Taxonomy" id="412755"/>
    <lineage>
        <taxon>unclassified sequences</taxon>
        <taxon>metagenomes</taxon>
        <taxon>ecological metagenomes</taxon>
    </lineage>
</organism>
<sequence length="85" mass="9760">MVDWQVTATTIYCDAVDDDVTIMVYKDWSTRCTGYKKYVESPNKETAEMLKKKAKQLGRNLRCEGPLDYRVADYRDKLAAGDEAI</sequence>
<dbReference type="EMBL" id="BARV01001564">
    <property type="protein sequence ID" value="GAH97695.1"/>
    <property type="molecule type" value="Genomic_DNA"/>
</dbReference>
<comment type="caution">
    <text evidence="1">The sequence shown here is derived from an EMBL/GenBank/DDBJ whole genome shotgun (WGS) entry which is preliminary data.</text>
</comment>
<evidence type="ECO:0000313" key="1">
    <source>
        <dbReference type="EMBL" id="GAH97695.1"/>
    </source>
</evidence>
<proteinExistence type="predicted"/>